<keyword evidence="1" id="KW-0812">Transmembrane</keyword>
<dbReference type="AlphaFoldDB" id="A0A1S2VNE3"/>
<keyword evidence="1" id="KW-1133">Transmembrane helix</keyword>
<reference evidence="2 3" key="1">
    <citation type="submission" date="2016-10" db="EMBL/GenBank/DDBJ databases">
        <title>Arsenicibacter rosenii gen. nov., sp. nov., an efficient arsenic-methylating bacterium isolated from an arsenic-contaminated paddy soil.</title>
        <authorList>
            <person name="Huang K."/>
        </authorList>
    </citation>
    <scope>NUCLEOTIDE SEQUENCE [LARGE SCALE GENOMIC DNA]</scope>
    <source>
        <strain evidence="2 3">SM-1</strain>
    </source>
</reference>
<dbReference type="Proteomes" id="UP000181790">
    <property type="component" value="Unassembled WGS sequence"/>
</dbReference>
<dbReference type="EMBL" id="MORL01000002">
    <property type="protein sequence ID" value="OIN60283.1"/>
    <property type="molecule type" value="Genomic_DNA"/>
</dbReference>
<dbReference type="PANTHER" id="PTHR32309">
    <property type="entry name" value="TYROSINE-PROTEIN KINASE"/>
    <property type="match status" value="1"/>
</dbReference>
<comment type="caution">
    <text evidence="2">The sequence shown here is derived from an EMBL/GenBank/DDBJ whole genome shotgun (WGS) entry which is preliminary data.</text>
</comment>
<dbReference type="InterPro" id="IPR050445">
    <property type="entry name" value="Bact_polysacc_biosynth/exp"/>
</dbReference>
<keyword evidence="1" id="KW-0472">Membrane</keyword>
<accession>A0A1S2VNE3</accession>
<dbReference type="GO" id="GO:0005886">
    <property type="term" value="C:plasma membrane"/>
    <property type="evidence" value="ECO:0007669"/>
    <property type="project" value="TreeGrafter"/>
</dbReference>
<name>A0A1S2VNE3_9BACT</name>
<keyword evidence="3" id="KW-1185">Reference proteome</keyword>
<sequence length="343" mass="37845">MLSATIHRFRTITIEQVISAGIRHIKVLTLATAAGGLAGIGISYLKTSQYRVDISLMPELQTRSALSLKRFGALAELAGLSIDGDGGITEAIRPDLYSNILESDTFRYEALRHPVTTIAGQHYSSLVAFLTDPSRSWLAGLTGSQTISTFPPIARQLTLAEENILLAISHQIMADMDKQSGMIQVRVDLPDPAVAQQIAAFSIRFLKAYVTAYRTAKLRQTLAFLNSQQQQAHQRYQLHKKALASYQDSHRNLFLQSATLDGDQLENEAAVAGNVFQRLTEEFEHTRLLIQEQMPVLQVLSPPRPPSRRSSPSRILHGLTGGLLSTLLAFITLVCRDVITQKS</sequence>
<dbReference type="OrthoDB" id="1522571at2"/>
<protein>
    <recommendedName>
        <fullName evidence="4">Lipopolysaccharide biosynthesis protein</fullName>
    </recommendedName>
</protein>
<organism evidence="2 3">
    <name type="scientific">Arsenicibacter rosenii</name>
    <dbReference type="NCBI Taxonomy" id="1750698"/>
    <lineage>
        <taxon>Bacteria</taxon>
        <taxon>Pseudomonadati</taxon>
        <taxon>Bacteroidota</taxon>
        <taxon>Cytophagia</taxon>
        <taxon>Cytophagales</taxon>
        <taxon>Spirosomataceae</taxon>
        <taxon>Arsenicibacter</taxon>
    </lineage>
</organism>
<gene>
    <name evidence="2" type="ORF">BLX24_05480</name>
</gene>
<dbReference type="PANTHER" id="PTHR32309:SF13">
    <property type="entry name" value="FERRIC ENTEROBACTIN TRANSPORT PROTEIN FEPE"/>
    <property type="match status" value="1"/>
</dbReference>
<feature type="transmembrane region" description="Helical" evidence="1">
    <location>
        <begin position="315"/>
        <end position="335"/>
    </location>
</feature>
<dbReference type="RefSeq" id="WP_071502077.1">
    <property type="nucleotide sequence ID" value="NZ_MORL01000002.1"/>
</dbReference>
<evidence type="ECO:0000256" key="1">
    <source>
        <dbReference type="SAM" id="Phobius"/>
    </source>
</evidence>
<dbReference type="GO" id="GO:0004713">
    <property type="term" value="F:protein tyrosine kinase activity"/>
    <property type="evidence" value="ECO:0007669"/>
    <property type="project" value="TreeGrafter"/>
</dbReference>
<evidence type="ECO:0000313" key="2">
    <source>
        <dbReference type="EMBL" id="OIN60283.1"/>
    </source>
</evidence>
<evidence type="ECO:0008006" key="4">
    <source>
        <dbReference type="Google" id="ProtNLM"/>
    </source>
</evidence>
<evidence type="ECO:0000313" key="3">
    <source>
        <dbReference type="Proteomes" id="UP000181790"/>
    </source>
</evidence>
<proteinExistence type="predicted"/>